<feature type="region of interest" description="Disordered" evidence="1">
    <location>
        <begin position="32"/>
        <end position="92"/>
    </location>
</feature>
<organism evidence="2">
    <name type="scientific">Hordeum vulgare subsp. vulgare</name>
    <name type="common">Domesticated barley</name>
    <dbReference type="NCBI Taxonomy" id="112509"/>
    <lineage>
        <taxon>Eukaryota</taxon>
        <taxon>Viridiplantae</taxon>
        <taxon>Streptophyta</taxon>
        <taxon>Embryophyta</taxon>
        <taxon>Tracheophyta</taxon>
        <taxon>Spermatophyta</taxon>
        <taxon>Magnoliopsida</taxon>
        <taxon>Liliopsida</taxon>
        <taxon>Poales</taxon>
        <taxon>Poaceae</taxon>
        <taxon>BOP clade</taxon>
        <taxon>Pooideae</taxon>
        <taxon>Triticodae</taxon>
        <taxon>Triticeae</taxon>
        <taxon>Hordeinae</taxon>
        <taxon>Hordeum</taxon>
    </lineage>
</organism>
<feature type="non-terminal residue" evidence="2">
    <location>
        <position position="1"/>
    </location>
</feature>
<evidence type="ECO:0000256" key="1">
    <source>
        <dbReference type="SAM" id="MobiDB-lite"/>
    </source>
</evidence>
<proteinExistence type="evidence at transcript level"/>
<name>F2DU64_HORVV</name>
<feature type="compositionally biased region" description="Low complexity" evidence="1">
    <location>
        <begin position="76"/>
        <end position="92"/>
    </location>
</feature>
<reference evidence="2" key="1">
    <citation type="journal article" date="2011" name="Plant Physiol.">
        <title>Comprehensive sequence analysis of 24,783 barley full-length cDNAs derived from 12 clone libraries.</title>
        <authorList>
            <person name="Matsumoto T."/>
            <person name="Tanaka T."/>
            <person name="Sakai H."/>
            <person name="Amano N."/>
            <person name="Kanamori H."/>
            <person name="Kurita K."/>
            <person name="Kikuta A."/>
            <person name="Kamiya K."/>
            <person name="Yamamoto M."/>
            <person name="Ikawa H."/>
            <person name="Fujii N."/>
            <person name="Hori K."/>
            <person name="Itoh T."/>
            <person name="Sato K."/>
        </authorList>
    </citation>
    <scope>NUCLEOTIDE SEQUENCE</scope>
    <source>
        <tissue evidence="2">Shoot and root</tissue>
    </source>
</reference>
<accession>F2DU64</accession>
<sequence>KSPSNRPADPLWHPRCSLADCVFVLGDCRWPPSPTRSCRSGTGPTRAPATSWPSWRCSSSATTSPPSTDGLPPSPRAACSSAPSPCPSTASP</sequence>
<dbReference type="AlphaFoldDB" id="F2DU64"/>
<feature type="compositionally biased region" description="Low complexity" evidence="1">
    <location>
        <begin position="58"/>
        <end position="68"/>
    </location>
</feature>
<dbReference type="EMBL" id="AK367432">
    <property type="protein sequence ID" value="BAJ98635.1"/>
    <property type="molecule type" value="mRNA"/>
</dbReference>
<protein>
    <submittedName>
        <fullName evidence="2">Predicted protein</fullName>
    </submittedName>
</protein>
<evidence type="ECO:0000313" key="2">
    <source>
        <dbReference type="EMBL" id="BAJ98635.1"/>
    </source>
</evidence>